<dbReference type="Proteomes" id="UP000324800">
    <property type="component" value="Unassembled WGS sequence"/>
</dbReference>
<gene>
    <name evidence="3" type="ORF">EZS28_033649</name>
</gene>
<dbReference type="Gene3D" id="1.20.144.10">
    <property type="entry name" value="Phosphatidic acid phosphatase type 2/haloperoxidase"/>
    <property type="match status" value="1"/>
</dbReference>
<keyword evidence="1" id="KW-0812">Transmembrane</keyword>
<dbReference type="PANTHER" id="PTHR14969">
    <property type="entry name" value="SPHINGOSINE-1-PHOSPHATE PHOSPHOHYDROLASE"/>
    <property type="match status" value="1"/>
</dbReference>
<dbReference type="InterPro" id="IPR036938">
    <property type="entry name" value="PAP2/HPO_sf"/>
</dbReference>
<dbReference type="EMBL" id="SNRW01015027">
    <property type="protein sequence ID" value="KAA6370823.1"/>
    <property type="molecule type" value="Genomic_DNA"/>
</dbReference>
<feature type="domain" description="Phosphatidic acid phosphatase type 2/haloperoxidase" evidence="2">
    <location>
        <begin position="54"/>
        <end position="172"/>
    </location>
</feature>
<sequence length="198" mass="22933">MNTQKAAFSLTFVLYDEGNVFAWLMALLSLCPVFIFIFIFGLVVFEGSKMRKPNLAYCIGLLFNTGINLLLKQFFCYERPPTLEGLPFVKRSKCSGFPSNHSQFMAFFSVLFPFWLKEREKLLLPYTYHFLQIIIQIGCILVAVSRVYLGYHTFIQASSGYCVGLLTGLVYLYALMNFVRRYQSYGDPRRTDAWARHQ</sequence>
<name>A0A5J4UKQ5_9EUKA</name>
<dbReference type="PANTHER" id="PTHR14969:SF59">
    <property type="entry name" value="DOLICHYLDIPHOSPHATASE"/>
    <property type="match status" value="1"/>
</dbReference>
<dbReference type="UniPathway" id="UPA00378"/>
<dbReference type="Pfam" id="PF01569">
    <property type="entry name" value="PAP2"/>
    <property type="match status" value="1"/>
</dbReference>
<evidence type="ECO:0000259" key="2">
    <source>
        <dbReference type="SMART" id="SM00014"/>
    </source>
</evidence>
<evidence type="ECO:0000313" key="3">
    <source>
        <dbReference type="EMBL" id="KAA6370823.1"/>
    </source>
</evidence>
<keyword evidence="1" id="KW-1133">Transmembrane helix</keyword>
<reference evidence="3 4" key="1">
    <citation type="submission" date="2019-03" db="EMBL/GenBank/DDBJ databases">
        <title>Single cell metagenomics reveals metabolic interactions within the superorganism composed of flagellate Streblomastix strix and complex community of Bacteroidetes bacteria on its surface.</title>
        <authorList>
            <person name="Treitli S.C."/>
            <person name="Kolisko M."/>
            <person name="Husnik F."/>
            <person name="Keeling P."/>
            <person name="Hampl V."/>
        </authorList>
    </citation>
    <scope>NUCLEOTIDE SEQUENCE [LARGE SCALE GENOMIC DNA]</scope>
    <source>
        <strain evidence="3">ST1C</strain>
    </source>
</reference>
<organism evidence="3 4">
    <name type="scientific">Streblomastix strix</name>
    <dbReference type="NCBI Taxonomy" id="222440"/>
    <lineage>
        <taxon>Eukaryota</taxon>
        <taxon>Metamonada</taxon>
        <taxon>Preaxostyla</taxon>
        <taxon>Oxymonadida</taxon>
        <taxon>Streblomastigidae</taxon>
        <taxon>Streblomastix</taxon>
    </lineage>
</organism>
<comment type="caution">
    <text evidence="3">The sequence shown here is derived from an EMBL/GenBank/DDBJ whole genome shotgun (WGS) entry which is preliminary data.</text>
</comment>
<feature type="transmembrane region" description="Helical" evidence="1">
    <location>
        <begin position="20"/>
        <end position="43"/>
    </location>
</feature>
<accession>A0A5J4UKQ5</accession>
<dbReference type="AlphaFoldDB" id="A0A5J4UKQ5"/>
<dbReference type="GO" id="GO:0042392">
    <property type="term" value="F:sphingosine-1-phosphate phosphatase activity"/>
    <property type="evidence" value="ECO:0007669"/>
    <property type="project" value="TreeGrafter"/>
</dbReference>
<dbReference type="InterPro" id="IPR000326">
    <property type="entry name" value="PAP2/HPO"/>
</dbReference>
<dbReference type="OrthoDB" id="302705at2759"/>
<dbReference type="SMART" id="SM00014">
    <property type="entry name" value="acidPPc"/>
    <property type="match status" value="1"/>
</dbReference>
<keyword evidence="1" id="KW-0472">Membrane</keyword>
<feature type="transmembrane region" description="Helical" evidence="1">
    <location>
        <begin position="95"/>
        <end position="116"/>
    </location>
</feature>
<proteinExistence type="predicted"/>
<feature type="transmembrane region" description="Helical" evidence="1">
    <location>
        <begin position="128"/>
        <end position="148"/>
    </location>
</feature>
<evidence type="ECO:0000313" key="4">
    <source>
        <dbReference type="Proteomes" id="UP000324800"/>
    </source>
</evidence>
<dbReference type="SUPFAM" id="SSF48317">
    <property type="entry name" value="Acid phosphatase/Vanadium-dependent haloperoxidase"/>
    <property type="match status" value="1"/>
</dbReference>
<evidence type="ECO:0000256" key="1">
    <source>
        <dbReference type="SAM" id="Phobius"/>
    </source>
</evidence>
<feature type="transmembrane region" description="Helical" evidence="1">
    <location>
        <begin position="55"/>
        <end position="75"/>
    </location>
</feature>
<protein>
    <recommendedName>
        <fullName evidence="2">Phosphatidic acid phosphatase type 2/haloperoxidase domain-containing protein</fullName>
    </recommendedName>
</protein>
<feature type="transmembrane region" description="Helical" evidence="1">
    <location>
        <begin position="154"/>
        <end position="174"/>
    </location>
</feature>